<reference evidence="2 3" key="1">
    <citation type="submission" date="2024-04" db="EMBL/GenBank/DDBJ databases">
        <title>Human intestinal bacterial collection.</title>
        <authorList>
            <person name="Pauvert C."/>
            <person name="Hitch T.C.A."/>
            <person name="Clavel T."/>
        </authorList>
    </citation>
    <scope>NUCLEOTIDE SEQUENCE [LARGE SCALE GENOMIC DNA]</scope>
    <source>
        <strain evidence="2 3">CLA-AA-H197</strain>
    </source>
</reference>
<dbReference type="Proteomes" id="UP001478817">
    <property type="component" value="Unassembled WGS sequence"/>
</dbReference>
<feature type="transmembrane region" description="Helical" evidence="1">
    <location>
        <begin position="6"/>
        <end position="25"/>
    </location>
</feature>
<evidence type="ECO:0000313" key="3">
    <source>
        <dbReference type="Proteomes" id="UP001478817"/>
    </source>
</evidence>
<comment type="caution">
    <text evidence="2">The sequence shown here is derived from an EMBL/GenBank/DDBJ whole genome shotgun (WGS) entry which is preliminary data.</text>
</comment>
<evidence type="ECO:0000256" key="1">
    <source>
        <dbReference type="SAM" id="Phobius"/>
    </source>
</evidence>
<keyword evidence="1" id="KW-0472">Membrane</keyword>
<dbReference type="EMBL" id="JBBNGS010000021">
    <property type="protein sequence ID" value="MEQ2638473.1"/>
    <property type="molecule type" value="Genomic_DNA"/>
</dbReference>
<evidence type="ECO:0008006" key="4">
    <source>
        <dbReference type="Google" id="ProtNLM"/>
    </source>
</evidence>
<keyword evidence="3" id="KW-1185">Reference proteome</keyword>
<feature type="transmembrane region" description="Helical" evidence="1">
    <location>
        <begin position="66"/>
        <end position="86"/>
    </location>
</feature>
<keyword evidence="1" id="KW-0812">Transmembrane</keyword>
<dbReference type="RefSeq" id="WP_117205905.1">
    <property type="nucleotide sequence ID" value="NZ_JBBNGS010000021.1"/>
</dbReference>
<evidence type="ECO:0000313" key="2">
    <source>
        <dbReference type="EMBL" id="MEQ2638473.1"/>
    </source>
</evidence>
<accession>A0ABV1IHU6</accession>
<sequence length="96" mass="9967">MDIAPEVMAGVLCGLVGCAAPGFLFERALKKGTRVSVGLGVASILASFLMLSLALLAVRVLAAEKVLPFGCAMVAAFLLFWAVEAVRGWMAANGRL</sequence>
<feature type="transmembrane region" description="Helical" evidence="1">
    <location>
        <begin position="37"/>
        <end position="60"/>
    </location>
</feature>
<organism evidence="2 3">
    <name type="scientific">Paratractidigestivibacter faecalis</name>
    <dbReference type="NCBI Taxonomy" id="2292441"/>
    <lineage>
        <taxon>Bacteria</taxon>
        <taxon>Bacillati</taxon>
        <taxon>Actinomycetota</taxon>
        <taxon>Coriobacteriia</taxon>
        <taxon>Coriobacteriales</taxon>
        <taxon>Atopobiaceae</taxon>
        <taxon>Paratractidigestivibacter</taxon>
    </lineage>
</organism>
<name>A0ABV1IHU6_9ACTN</name>
<keyword evidence="1" id="KW-1133">Transmembrane helix</keyword>
<gene>
    <name evidence="2" type="ORF">AAAT05_09005</name>
</gene>
<proteinExistence type="predicted"/>
<protein>
    <recommendedName>
        <fullName evidence="4">GDT1 family protein</fullName>
    </recommendedName>
</protein>